<reference evidence="2 3" key="1">
    <citation type="submission" date="2016-10" db="EMBL/GenBank/DDBJ databases">
        <authorList>
            <person name="de Groot N.N."/>
        </authorList>
    </citation>
    <scope>NUCLEOTIDE SEQUENCE [LARGE SCALE GENOMIC DNA]</scope>
    <source>
        <strain evidence="2 3">DSM 9236</strain>
    </source>
</reference>
<sequence>MKTNSVFAANYVFSFSYSYYYGYGYFAWEKQKKA</sequence>
<organism evidence="2 3">
    <name type="scientific">Succiniclasticum ruminis DSM 9236</name>
    <dbReference type="NCBI Taxonomy" id="1123323"/>
    <lineage>
        <taxon>Bacteria</taxon>
        <taxon>Bacillati</taxon>
        <taxon>Bacillota</taxon>
        <taxon>Negativicutes</taxon>
        <taxon>Acidaminococcales</taxon>
        <taxon>Acidaminococcaceae</taxon>
        <taxon>Succiniclasticum</taxon>
    </lineage>
</organism>
<name>A0A1I1XFH5_9FIRM</name>
<gene>
    <name evidence="2" type="ORF">SAMN05216245_101187</name>
</gene>
<dbReference type="AlphaFoldDB" id="A0A1I1XFH5"/>
<keyword evidence="1" id="KW-0472">Membrane</keyword>
<proteinExistence type="predicted"/>
<evidence type="ECO:0000256" key="1">
    <source>
        <dbReference type="SAM" id="Phobius"/>
    </source>
</evidence>
<protein>
    <submittedName>
        <fullName evidence="2">Uncharacterized protein</fullName>
    </submittedName>
</protein>
<evidence type="ECO:0000313" key="2">
    <source>
        <dbReference type="EMBL" id="SFE05398.1"/>
    </source>
</evidence>
<keyword evidence="3" id="KW-1185">Reference proteome</keyword>
<dbReference type="STRING" id="1123323.SAMN05216245_101187"/>
<dbReference type="EMBL" id="FONL01000001">
    <property type="protein sequence ID" value="SFE05398.1"/>
    <property type="molecule type" value="Genomic_DNA"/>
</dbReference>
<feature type="transmembrane region" description="Helical" evidence="1">
    <location>
        <begin position="6"/>
        <end position="28"/>
    </location>
</feature>
<evidence type="ECO:0000313" key="3">
    <source>
        <dbReference type="Proteomes" id="UP000198896"/>
    </source>
</evidence>
<accession>A0A1I1XFH5</accession>
<dbReference type="Proteomes" id="UP000198896">
    <property type="component" value="Unassembled WGS sequence"/>
</dbReference>
<keyword evidence="1" id="KW-1133">Transmembrane helix</keyword>
<keyword evidence="1" id="KW-0812">Transmembrane</keyword>